<protein>
    <recommendedName>
        <fullName evidence="3">VRR-NUC domain-containing protein</fullName>
    </recommendedName>
</protein>
<proteinExistence type="predicted"/>
<dbReference type="EMBL" id="JAPYKO010000004">
    <property type="protein sequence ID" value="MEI9402342.1"/>
    <property type="molecule type" value="Genomic_DNA"/>
</dbReference>
<reference evidence="1 2" key="1">
    <citation type="submission" date="2022-12" db="EMBL/GenBank/DDBJ databases">
        <authorList>
            <person name="Muema E."/>
        </authorList>
    </citation>
    <scope>NUCLEOTIDE SEQUENCE [LARGE SCALE GENOMIC DNA]</scope>
    <source>
        <strain evidence="2">1330</strain>
    </source>
</reference>
<evidence type="ECO:0008006" key="3">
    <source>
        <dbReference type="Google" id="ProtNLM"/>
    </source>
</evidence>
<evidence type="ECO:0000313" key="1">
    <source>
        <dbReference type="EMBL" id="MEI9402342.1"/>
    </source>
</evidence>
<dbReference type="Proteomes" id="UP001366503">
    <property type="component" value="Unassembled WGS sequence"/>
</dbReference>
<dbReference type="RefSeq" id="WP_337092680.1">
    <property type="nucleotide sequence ID" value="NZ_JAPYKO010000004.1"/>
</dbReference>
<name>A0ABU8K9M6_9HYPH</name>
<keyword evidence="2" id="KW-1185">Reference proteome</keyword>
<accession>A0ABU8K9M6</accession>
<organism evidence="1 2">
    <name type="scientific">Mesorhizobium argentiipisi</name>
    <dbReference type="NCBI Taxonomy" id="3015175"/>
    <lineage>
        <taxon>Bacteria</taxon>
        <taxon>Pseudomonadati</taxon>
        <taxon>Pseudomonadota</taxon>
        <taxon>Alphaproteobacteria</taxon>
        <taxon>Hyphomicrobiales</taxon>
        <taxon>Phyllobacteriaceae</taxon>
        <taxon>Mesorhizobium</taxon>
    </lineage>
</organism>
<gene>
    <name evidence="1" type="ORF">O7A05_09215</name>
</gene>
<evidence type="ECO:0000313" key="2">
    <source>
        <dbReference type="Proteomes" id="UP001366503"/>
    </source>
</evidence>
<sequence length="139" mass="14566">MSTGTNLMNRCLIALSKAGATVWRNTTAKGWAGKSFSLSPGEVYRARGGERVVLDAYPIKAGLCTGSGDIIGLLTIDITPDMIGKRVAVFGSWEVKDGTGRPTTEQAHFAGFVASAGGIGTIIRSEADALESLKAYRGQ</sequence>
<comment type="caution">
    <text evidence="1">The sequence shown here is derived from an EMBL/GenBank/DDBJ whole genome shotgun (WGS) entry which is preliminary data.</text>
</comment>